<evidence type="ECO:0000259" key="6">
    <source>
        <dbReference type="Pfam" id="PF00072"/>
    </source>
</evidence>
<dbReference type="GO" id="GO:0004673">
    <property type="term" value="F:protein histidine kinase activity"/>
    <property type="evidence" value="ECO:0007669"/>
    <property type="project" value="UniProtKB-EC"/>
</dbReference>
<dbReference type="Proteomes" id="UP000011668">
    <property type="component" value="Unassembled WGS sequence"/>
</dbReference>
<feature type="compositionally biased region" description="Low complexity" evidence="5">
    <location>
        <begin position="107"/>
        <end position="123"/>
    </location>
</feature>
<dbReference type="HOGENOM" id="CLU_754751_0_0_1"/>
<dbReference type="OrthoDB" id="60033at2759"/>
<evidence type="ECO:0000313" key="8">
    <source>
        <dbReference type="Proteomes" id="UP000011668"/>
    </source>
</evidence>
<dbReference type="Pfam" id="PF00072">
    <property type="entry name" value="Response_reg"/>
    <property type="match status" value="1"/>
</dbReference>
<dbReference type="InterPro" id="IPR011006">
    <property type="entry name" value="CheY-like_superfamily"/>
</dbReference>
<evidence type="ECO:0000313" key="7">
    <source>
        <dbReference type="EMBL" id="ELU37248.1"/>
    </source>
</evidence>
<dbReference type="EMBL" id="AFRT01002772">
    <property type="protein sequence ID" value="ELU37248.1"/>
    <property type="molecule type" value="Genomic_DNA"/>
</dbReference>
<keyword evidence="3" id="KW-0808">Transferase</keyword>
<dbReference type="SUPFAM" id="SSF52172">
    <property type="entry name" value="CheY-like"/>
    <property type="match status" value="1"/>
</dbReference>
<dbReference type="InterPro" id="IPR001789">
    <property type="entry name" value="Sig_transdc_resp-reg_receiver"/>
</dbReference>
<dbReference type="AlphaFoldDB" id="L8WKB0"/>
<protein>
    <recommendedName>
        <fullName evidence="2">histidine kinase</fullName>
        <ecNumber evidence="2">2.7.13.3</ecNumber>
    </recommendedName>
</protein>
<organism evidence="7 8">
    <name type="scientific">Thanatephorus cucumeris (strain AG1-IA)</name>
    <name type="common">Rice sheath blight fungus</name>
    <name type="synonym">Rhizoctonia solani</name>
    <dbReference type="NCBI Taxonomy" id="983506"/>
    <lineage>
        <taxon>Eukaryota</taxon>
        <taxon>Fungi</taxon>
        <taxon>Dikarya</taxon>
        <taxon>Basidiomycota</taxon>
        <taxon>Agaricomycotina</taxon>
        <taxon>Agaricomycetes</taxon>
        <taxon>Cantharellales</taxon>
        <taxon>Ceratobasidiaceae</taxon>
        <taxon>Rhizoctonia</taxon>
        <taxon>Rhizoctonia solani AG-1</taxon>
    </lineage>
</organism>
<keyword evidence="4" id="KW-0418">Kinase</keyword>
<proteinExistence type="predicted"/>
<reference evidence="7 8" key="1">
    <citation type="journal article" date="2013" name="Nat. Commun.">
        <title>The evolution and pathogenic mechanisms of the rice sheath blight pathogen.</title>
        <authorList>
            <person name="Zheng A."/>
            <person name="Lin R."/>
            <person name="Xu L."/>
            <person name="Qin P."/>
            <person name="Tang C."/>
            <person name="Ai P."/>
            <person name="Zhang D."/>
            <person name="Liu Y."/>
            <person name="Sun Z."/>
            <person name="Feng H."/>
            <person name="Wang Y."/>
            <person name="Chen Y."/>
            <person name="Liang X."/>
            <person name="Fu R."/>
            <person name="Li Q."/>
            <person name="Zhang J."/>
            <person name="Yu X."/>
            <person name="Xie Z."/>
            <person name="Ding L."/>
            <person name="Guan P."/>
            <person name="Tang J."/>
            <person name="Liang Y."/>
            <person name="Wang S."/>
            <person name="Deng Q."/>
            <person name="Li S."/>
            <person name="Zhu J."/>
            <person name="Wang L."/>
            <person name="Liu H."/>
            <person name="Li P."/>
        </authorList>
    </citation>
    <scope>NUCLEOTIDE SEQUENCE [LARGE SCALE GENOMIC DNA]</scope>
    <source>
        <strain evidence="8">AG-1 IA</strain>
    </source>
</reference>
<dbReference type="STRING" id="983506.L8WKB0"/>
<gene>
    <name evidence="7" type="ORF">AG1IA_08726</name>
</gene>
<evidence type="ECO:0000256" key="4">
    <source>
        <dbReference type="ARBA" id="ARBA00022777"/>
    </source>
</evidence>
<evidence type="ECO:0000256" key="5">
    <source>
        <dbReference type="SAM" id="MobiDB-lite"/>
    </source>
</evidence>
<dbReference type="GO" id="GO:0000160">
    <property type="term" value="P:phosphorelay signal transduction system"/>
    <property type="evidence" value="ECO:0007669"/>
    <property type="project" value="InterPro"/>
</dbReference>
<feature type="domain" description="Response regulatory" evidence="6">
    <location>
        <begin position="154"/>
        <end position="215"/>
    </location>
</feature>
<evidence type="ECO:0000256" key="2">
    <source>
        <dbReference type="ARBA" id="ARBA00012438"/>
    </source>
</evidence>
<dbReference type="Gene3D" id="3.40.50.2300">
    <property type="match status" value="1"/>
</dbReference>
<comment type="caution">
    <text evidence="7">The sequence shown here is derived from an EMBL/GenBank/DDBJ whole genome shotgun (WGS) entry which is preliminary data.</text>
</comment>
<dbReference type="CDD" id="cd17546">
    <property type="entry name" value="REC_hyHK_CKI1_RcsC-like"/>
    <property type="match status" value="1"/>
</dbReference>
<dbReference type="EC" id="2.7.13.3" evidence="2"/>
<sequence>MSTGSRHIKVALELSLDPPSDESCAPPPLRTGRSLSHSSMDFESNDLPVYVYVSVQDSGPGLQKEDLALLFQRLSEGAIFRFFIKAAAAAGRIPRPPRPIGIRAKRSSSVQSKGSAVSKSSARSGHRPLPETPNLQNNRPLHVLITEDNKINQMDLEMPVLDGFAATREIRRREAVHSLKTRSFIIALTGNARREQVQSARDAGVDDVMIKQVDRLKRFPADGFGESLASIQSRKLSPHGQICAYNSCNRCCCCGCQTSIVFLPFLTPESRALFSQPTSLLIMPAALSVVSIIGLAAVVTAQTTGVVPLTDKKYTWPDVNAPLQPYQVSPEPVGRGPQFGFNICNSTTENQQSDCQTSFVNSIDGKK</sequence>
<accession>L8WKB0</accession>
<name>L8WKB0_THACA</name>
<dbReference type="PANTHER" id="PTHR43047">
    <property type="entry name" value="TWO-COMPONENT HISTIDINE PROTEIN KINASE"/>
    <property type="match status" value="1"/>
</dbReference>
<feature type="region of interest" description="Disordered" evidence="5">
    <location>
        <begin position="97"/>
        <end position="137"/>
    </location>
</feature>
<evidence type="ECO:0000256" key="1">
    <source>
        <dbReference type="ARBA" id="ARBA00000085"/>
    </source>
</evidence>
<comment type="catalytic activity">
    <reaction evidence="1">
        <text>ATP + protein L-histidine = ADP + protein N-phospho-L-histidine.</text>
        <dbReference type="EC" id="2.7.13.3"/>
    </reaction>
</comment>
<evidence type="ECO:0000256" key="3">
    <source>
        <dbReference type="ARBA" id="ARBA00022679"/>
    </source>
</evidence>
<keyword evidence="8" id="KW-1185">Reference proteome</keyword>